<dbReference type="PANTHER" id="PTHR40626:SF8">
    <property type="entry name" value="C2H2 FINGER DOMAIN TRANSCRIPTION FACTOR (EUROFUNG)-RELATED"/>
    <property type="match status" value="1"/>
</dbReference>
<feature type="compositionally biased region" description="Basic and acidic residues" evidence="11">
    <location>
        <begin position="110"/>
        <end position="127"/>
    </location>
</feature>
<dbReference type="AlphaFoldDB" id="A0A2B7X550"/>
<feature type="domain" description="C2H2-type" evidence="12">
    <location>
        <begin position="9"/>
        <end position="31"/>
    </location>
</feature>
<dbReference type="Pfam" id="PF00172">
    <property type="entry name" value="Zn_clus"/>
    <property type="match status" value="1"/>
</dbReference>
<dbReference type="PROSITE" id="PS50157">
    <property type="entry name" value="ZINC_FINGER_C2H2_2"/>
    <property type="match status" value="1"/>
</dbReference>
<keyword evidence="2" id="KW-0479">Metal-binding</keyword>
<keyword evidence="7" id="KW-0238">DNA-binding</keyword>
<reference evidence="13 14" key="1">
    <citation type="submission" date="2017-10" db="EMBL/GenBank/DDBJ databases">
        <title>Comparative genomics in systemic dimorphic fungi from Ajellomycetaceae.</title>
        <authorList>
            <person name="Munoz J.F."/>
            <person name="Mcewen J.G."/>
            <person name="Clay O.K."/>
            <person name="Cuomo C.A."/>
        </authorList>
    </citation>
    <scope>NUCLEOTIDE SEQUENCE [LARGE SCALE GENOMIC DNA]</scope>
    <source>
        <strain evidence="13 14">UAMH5409</strain>
    </source>
</reference>
<dbReference type="GO" id="GO:0000981">
    <property type="term" value="F:DNA-binding transcription factor activity, RNA polymerase II-specific"/>
    <property type="evidence" value="ECO:0007669"/>
    <property type="project" value="InterPro"/>
</dbReference>
<dbReference type="OrthoDB" id="654211at2759"/>
<evidence type="ECO:0000256" key="11">
    <source>
        <dbReference type="SAM" id="MobiDB-lite"/>
    </source>
</evidence>
<dbReference type="InterPro" id="IPR051059">
    <property type="entry name" value="VerF-like"/>
</dbReference>
<evidence type="ECO:0000313" key="13">
    <source>
        <dbReference type="EMBL" id="PGH04186.1"/>
    </source>
</evidence>
<keyword evidence="6" id="KW-0805">Transcription regulation</keyword>
<organism evidence="13 14">
    <name type="scientific">Helicocarpus griseus UAMH5409</name>
    <dbReference type="NCBI Taxonomy" id="1447875"/>
    <lineage>
        <taxon>Eukaryota</taxon>
        <taxon>Fungi</taxon>
        <taxon>Dikarya</taxon>
        <taxon>Ascomycota</taxon>
        <taxon>Pezizomycotina</taxon>
        <taxon>Eurotiomycetes</taxon>
        <taxon>Eurotiomycetidae</taxon>
        <taxon>Onygenales</taxon>
        <taxon>Ajellomycetaceae</taxon>
        <taxon>Helicocarpus</taxon>
    </lineage>
</organism>
<keyword evidence="9" id="KW-0539">Nucleus</keyword>
<evidence type="ECO:0000256" key="7">
    <source>
        <dbReference type="ARBA" id="ARBA00023125"/>
    </source>
</evidence>
<dbReference type="PROSITE" id="PS00028">
    <property type="entry name" value="ZINC_FINGER_C2H2_1"/>
    <property type="match status" value="1"/>
</dbReference>
<keyword evidence="5" id="KW-0862">Zinc</keyword>
<dbReference type="GO" id="GO:0005634">
    <property type="term" value="C:nucleus"/>
    <property type="evidence" value="ECO:0007669"/>
    <property type="project" value="UniProtKB-SubCell"/>
</dbReference>
<evidence type="ECO:0000256" key="4">
    <source>
        <dbReference type="ARBA" id="ARBA00022771"/>
    </source>
</evidence>
<dbReference type="InterPro" id="IPR036864">
    <property type="entry name" value="Zn2-C6_fun-type_DNA-bd_sf"/>
</dbReference>
<keyword evidence="8" id="KW-0804">Transcription</keyword>
<evidence type="ECO:0000259" key="12">
    <source>
        <dbReference type="PROSITE" id="PS50157"/>
    </source>
</evidence>
<sequence>MKQASEKQFKCTVCDRWFTRIDHLKRHQLRHRTPVYSAAPPSRAAITSATIIKIAPSEGTDLYRKLAKEAEGVMLANQKCTSMKLRCDGGNPCGACMKRNLACTRQSSKPGDDIETRTDSTKSDDFDQTYERGSVKFLLNGGTDSFTRDFHLPSRHDRPSVLPWSDHNHNQSVDHINAAMSMPTPLSIPSSAHAHNLSPIESQPVDVAFYNDNFVQFFNGGYNSGPRLQPDTTTTVFANTPSTSIQGLTLAPPADQQYFEPESPYSMALIQSILSKSWSLGIDELTSMEISQELRFLLTNQRIQKFISLYFQNWQSNCPMIHQPTFSPETATPSLLAAVVFMGAMYSDIASERLTGKKMLDLVETFIFSTDVYSHDFEIAQSYKASHAQTDIKTDWGSFQNLQAGYLLFLIQYWGGTRAARSRMVEIRLGEILKVARRMQLTKCRHDMEDQMDEYLWLQKECRIRTMVLISMIDSAMSFYQNYPPRMTNIELQCDLPCQESHFAARHPFLELDFRPSREMTVYKAFHSLFIEQGPIRPLFVHPGTNKLHLGIMDMFLLIHQIYSYIHMHMNLSMPLLGKRNTTEPESTTVTRIKIALEHWRSLWISLRTEIPQYEWEKVGFFKGAYNFWLVSQLLISKNAGVDILMRMEVNCDDKLSQLKVLLPDDND</sequence>
<dbReference type="GO" id="GO:0006351">
    <property type="term" value="P:DNA-templated transcription"/>
    <property type="evidence" value="ECO:0007669"/>
    <property type="project" value="InterPro"/>
</dbReference>
<comment type="subcellular location">
    <subcellularLocation>
        <location evidence="1">Nucleus</location>
    </subcellularLocation>
</comment>
<dbReference type="InterPro" id="IPR013087">
    <property type="entry name" value="Znf_C2H2_type"/>
</dbReference>
<protein>
    <recommendedName>
        <fullName evidence="12">C2H2-type domain-containing protein</fullName>
    </recommendedName>
</protein>
<evidence type="ECO:0000256" key="3">
    <source>
        <dbReference type="ARBA" id="ARBA00022737"/>
    </source>
</evidence>
<dbReference type="CDD" id="cd12148">
    <property type="entry name" value="fungal_TF_MHR"/>
    <property type="match status" value="1"/>
</dbReference>
<dbReference type="Proteomes" id="UP000223968">
    <property type="component" value="Unassembled WGS sequence"/>
</dbReference>
<proteinExistence type="predicted"/>
<evidence type="ECO:0000313" key="14">
    <source>
        <dbReference type="Proteomes" id="UP000223968"/>
    </source>
</evidence>
<keyword evidence="14" id="KW-1185">Reference proteome</keyword>
<dbReference type="SUPFAM" id="SSF57667">
    <property type="entry name" value="beta-beta-alpha zinc fingers"/>
    <property type="match status" value="1"/>
</dbReference>
<evidence type="ECO:0000256" key="8">
    <source>
        <dbReference type="ARBA" id="ARBA00023163"/>
    </source>
</evidence>
<accession>A0A2B7X550</accession>
<dbReference type="Pfam" id="PF04082">
    <property type="entry name" value="Fungal_trans"/>
    <property type="match status" value="1"/>
</dbReference>
<feature type="region of interest" description="Disordered" evidence="11">
    <location>
        <begin position="105"/>
        <end position="127"/>
    </location>
</feature>
<dbReference type="PANTHER" id="PTHR40626">
    <property type="entry name" value="MIP31509P"/>
    <property type="match status" value="1"/>
</dbReference>
<dbReference type="GO" id="GO:0000978">
    <property type="term" value="F:RNA polymerase II cis-regulatory region sequence-specific DNA binding"/>
    <property type="evidence" value="ECO:0007669"/>
    <property type="project" value="InterPro"/>
</dbReference>
<evidence type="ECO:0000256" key="5">
    <source>
        <dbReference type="ARBA" id="ARBA00022833"/>
    </source>
</evidence>
<name>A0A2B7X550_9EURO</name>
<dbReference type="FunFam" id="3.30.160.60:FF:000446">
    <property type="entry name" value="Zinc finger protein"/>
    <property type="match status" value="1"/>
</dbReference>
<evidence type="ECO:0000256" key="2">
    <source>
        <dbReference type="ARBA" id="ARBA00022723"/>
    </source>
</evidence>
<keyword evidence="3" id="KW-0677">Repeat</keyword>
<dbReference type="InterPro" id="IPR007219">
    <property type="entry name" value="XnlR_reg_dom"/>
</dbReference>
<dbReference type="InterPro" id="IPR001138">
    <property type="entry name" value="Zn2Cys6_DnaBD"/>
</dbReference>
<evidence type="ECO:0000256" key="1">
    <source>
        <dbReference type="ARBA" id="ARBA00004123"/>
    </source>
</evidence>
<dbReference type="Gene3D" id="3.30.160.60">
    <property type="entry name" value="Classic Zinc Finger"/>
    <property type="match status" value="1"/>
</dbReference>
<dbReference type="Gene3D" id="4.10.240.10">
    <property type="entry name" value="Zn(2)-C6 fungal-type DNA-binding domain"/>
    <property type="match status" value="1"/>
</dbReference>
<evidence type="ECO:0000256" key="9">
    <source>
        <dbReference type="ARBA" id="ARBA00023242"/>
    </source>
</evidence>
<dbReference type="GO" id="GO:0008270">
    <property type="term" value="F:zinc ion binding"/>
    <property type="evidence" value="ECO:0007669"/>
    <property type="project" value="UniProtKB-KW"/>
</dbReference>
<dbReference type="EMBL" id="PDNB01000139">
    <property type="protein sequence ID" value="PGH04186.1"/>
    <property type="molecule type" value="Genomic_DNA"/>
</dbReference>
<dbReference type="CDD" id="cd00067">
    <property type="entry name" value="GAL4"/>
    <property type="match status" value="1"/>
</dbReference>
<gene>
    <name evidence="13" type="ORF">AJ79_07164</name>
</gene>
<dbReference type="SMART" id="SM00355">
    <property type="entry name" value="ZnF_C2H2"/>
    <property type="match status" value="1"/>
</dbReference>
<keyword evidence="4 10" id="KW-0863">Zinc-finger</keyword>
<evidence type="ECO:0000256" key="10">
    <source>
        <dbReference type="PROSITE-ProRule" id="PRU00042"/>
    </source>
</evidence>
<dbReference type="SUPFAM" id="SSF57701">
    <property type="entry name" value="Zn2/Cys6 DNA-binding domain"/>
    <property type="match status" value="1"/>
</dbReference>
<comment type="caution">
    <text evidence="13">The sequence shown here is derived from an EMBL/GenBank/DDBJ whole genome shotgun (WGS) entry which is preliminary data.</text>
</comment>
<evidence type="ECO:0000256" key="6">
    <source>
        <dbReference type="ARBA" id="ARBA00023015"/>
    </source>
</evidence>
<dbReference type="STRING" id="1447875.A0A2B7X550"/>
<dbReference type="InterPro" id="IPR036236">
    <property type="entry name" value="Znf_C2H2_sf"/>
</dbReference>
<dbReference type="GO" id="GO:0000785">
    <property type="term" value="C:chromatin"/>
    <property type="evidence" value="ECO:0007669"/>
    <property type="project" value="TreeGrafter"/>
</dbReference>